<evidence type="ECO:0000313" key="3">
    <source>
        <dbReference type="Proteomes" id="UP001165083"/>
    </source>
</evidence>
<name>A0A9W6WQ02_9STRA</name>
<sequence>MSFLDADDETLAAALAFVDGFDAPRDKKKRVRSASSSSTALQRRQKAETLKLREQVGELQEQLQMLEKLHQQNRKSLDSSEGENDEDRARRKMIFDHAMVEYKARLEAEKVNYKLREMLAKQKKFGDALKEMMQKQSLLEDLSFVQDLTPRIQRPLTDAYLTRSQLEKKVENLYLCSGELFHDQHSASISSHTVIAHDEKRGKVIQMMTVTPDQGVHPDSLQKDYFTTASIRTGVVSMKKWNYARKFIEPSRAVIGWANRMLLLKNNLQMHLQSSTVITYSEADPVNSSVVRSFLQLYSEPLGGGVQHGETYNGVHESILAFAGDIFRQHLQSQQNNIISKAGRNGEDLADHGVDRAS</sequence>
<dbReference type="OrthoDB" id="101408at2759"/>
<gene>
    <name evidence="2" type="ORF">Plil01_000217100</name>
</gene>
<organism evidence="2 3">
    <name type="scientific">Phytophthora lilii</name>
    <dbReference type="NCBI Taxonomy" id="2077276"/>
    <lineage>
        <taxon>Eukaryota</taxon>
        <taxon>Sar</taxon>
        <taxon>Stramenopiles</taxon>
        <taxon>Oomycota</taxon>
        <taxon>Peronosporomycetes</taxon>
        <taxon>Peronosporales</taxon>
        <taxon>Peronosporaceae</taxon>
        <taxon>Phytophthora</taxon>
    </lineage>
</organism>
<reference evidence="2" key="1">
    <citation type="submission" date="2023-04" db="EMBL/GenBank/DDBJ databases">
        <title>Phytophthora lilii NBRC 32176.</title>
        <authorList>
            <person name="Ichikawa N."/>
            <person name="Sato H."/>
            <person name="Tonouchi N."/>
        </authorList>
    </citation>
    <scope>NUCLEOTIDE SEQUENCE</scope>
    <source>
        <strain evidence="2">NBRC 32176</strain>
    </source>
</reference>
<accession>A0A9W6WQ02</accession>
<evidence type="ECO:0000313" key="2">
    <source>
        <dbReference type="EMBL" id="GMF11471.1"/>
    </source>
</evidence>
<evidence type="ECO:0000256" key="1">
    <source>
        <dbReference type="SAM" id="MobiDB-lite"/>
    </source>
</evidence>
<protein>
    <submittedName>
        <fullName evidence="2">Unnamed protein product</fullName>
    </submittedName>
</protein>
<feature type="region of interest" description="Disordered" evidence="1">
    <location>
        <begin position="70"/>
        <end position="89"/>
    </location>
</feature>
<feature type="region of interest" description="Disordered" evidence="1">
    <location>
        <begin position="25"/>
        <end position="45"/>
    </location>
</feature>
<keyword evidence="3" id="KW-1185">Reference proteome</keyword>
<comment type="caution">
    <text evidence="2">The sequence shown here is derived from an EMBL/GenBank/DDBJ whole genome shotgun (WGS) entry which is preliminary data.</text>
</comment>
<dbReference type="Proteomes" id="UP001165083">
    <property type="component" value="Unassembled WGS sequence"/>
</dbReference>
<proteinExistence type="predicted"/>
<dbReference type="EMBL" id="BSXW01000076">
    <property type="protein sequence ID" value="GMF11471.1"/>
    <property type="molecule type" value="Genomic_DNA"/>
</dbReference>
<dbReference type="AlphaFoldDB" id="A0A9W6WQ02"/>